<name>A0ABT0SU18_9GAMM</name>
<comment type="caution">
    <text evidence="2">The sequence shown here is derived from an EMBL/GenBank/DDBJ whole genome shotgun (WGS) entry which is preliminary data.</text>
</comment>
<dbReference type="EMBL" id="JAMJPJ010000035">
    <property type="protein sequence ID" value="MCL7931334.1"/>
    <property type="molecule type" value="Genomic_DNA"/>
</dbReference>
<gene>
    <name evidence="2" type="ORF">M8006_15345</name>
</gene>
<protein>
    <submittedName>
        <fullName evidence="2">LysR substrate-binding domain-containing protein</fullName>
    </submittedName>
</protein>
<sequence>MLVVVPLHETDHPLLRCRQIGIAIGRVSAYTSASYENIRAAVSAGLGIGVLPASALAEDHIILGNKEGFPSLPMVELVMVQASQKRATKQLADFLALSSGMKSPVVSEEC</sequence>
<dbReference type="SUPFAM" id="SSF53850">
    <property type="entry name" value="Periplasmic binding protein-like II"/>
    <property type="match status" value="1"/>
</dbReference>
<feature type="domain" description="LysR substrate-binding" evidence="1">
    <location>
        <begin position="8"/>
        <end position="96"/>
    </location>
</feature>
<proteinExistence type="predicted"/>
<dbReference type="InterPro" id="IPR005119">
    <property type="entry name" value="LysR_subst-bd"/>
</dbReference>
<dbReference type="Proteomes" id="UP001165308">
    <property type="component" value="Unassembled WGS sequence"/>
</dbReference>
<accession>A0ABT0SU18</accession>
<dbReference type="Pfam" id="PF03466">
    <property type="entry name" value="LysR_substrate"/>
    <property type="match status" value="1"/>
</dbReference>
<organism evidence="2 3">
    <name type="scientific">Halomonas llamarensis</name>
    <dbReference type="NCBI Taxonomy" id="2945104"/>
    <lineage>
        <taxon>Bacteria</taxon>
        <taxon>Pseudomonadati</taxon>
        <taxon>Pseudomonadota</taxon>
        <taxon>Gammaproteobacteria</taxon>
        <taxon>Oceanospirillales</taxon>
        <taxon>Halomonadaceae</taxon>
        <taxon>Halomonas</taxon>
    </lineage>
</organism>
<dbReference type="Gene3D" id="3.40.190.10">
    <property type="entry name" value="Periplasmic binding protein-like II"/>
    <property type="match status" value="1"/>
</dbReference>
<keyword evidence="3" id="KW-1185">Reference proteome</keyword>
<reference evidence="2" key="1">
    <citation type="submission" date="2022-05" db="EMBL/GenBank/DDBJ databases">
        <title>Halomonas geminus sp. nov. and Halomonas llamarensis sp. nov. isolated from high-altitude salars of the Atacama Desert.</title>
        <authorList>
            <person name="Hintersatz C."/>
            <person name="Rojas L.A."/>
            <person name="Wei T.-S."/>
            <person name="Kutschke S."/>
            <person name="Lehmann F."/>
            <person name="Jain R."/>
            <person name="Pollmann K."/>
        </authorList>
    </citation>
    <scope>NUCLEOTIDE SEQUENCE</scope>
    <source>
        <strain evidence="2">ATCHA</strain>
    </source>
</reference>
<evidence type="ECO:0000259" key="1">
    <source>
        <dbReference type="Pfam" id="PF03466"/>
    </source>
</evidence>
<evidence type="ECO:0000313" key="2">
    <source>
        <dbReference type="EMBL" id="MCL7931334.1"/>
    </source>
</evidence>
<evidence type="ECO:0000313" key="3">
    <source>
        <dbReference type="Proteomes" id="UP001165308"/>
    </source>
</evidence>